<dbReference type="PANTHER" id="PTHR30194:SF3">
    <property type="entry name" value="CROSSOVER JUNCTION ENDODEOXYRIBONUCLEASE RUVC"/>
    <property type="match status" value="1"/>
</dbReference>
<dbReference type="Gene3D" id="3.30.420.10">
    <property type="entry name" value="Ribonuclease H-like superfamily/Ribonuclease H"/>
    <property type="match status" value="1"/>
</dbReference>
<evidence type="ECO:0000256" key="2">
    <source>
        <dbReference type="ARBA" id="ARBA00022490"/>
    </source>
</evidence>
<comment type="caution">
    <text evidence="15">The sequence shown here is derived from an EMBL/GenBank/DDBJ whole genome shotgun (WGS) entry which is preliminary data.</text>
</comment>
<evidence type="ECO:0000256" key="12">
    <source>
        <dbReference type="ARBA" id="ARBA00029354"/>
    </source>
</evidence>
<keyword evidence="8 13" id="KW-0460">Magnesium</keyword>
<gene>
    <name evidence="13" type="primary">ruvC</name>
    <name evidence="15" type="ORF">ABR69_11160</name>
</gene>
<feature type="binding site" evidence="13">
    <location>
        <position position="139"/>
    </location>
    <ligand>
        <name>Mg(2+)</name>
        <dbReference type="ChEBI" id="CHEBI:18420"/>
        <label>1</label>
    </ligand>
</feature>
<evidence type="ECO:0000256" key="5">
    <source>
        <dbReference type="ARBA" id="ARBA00022759"/>
    </source>
</evidence>
<reference evidence="15 16" key="1">
    <citation type="submission" date="2015-10" db="EMBL/GenBank/DDBJ databases">
        <title>Metagenome-Assembled Genomes uncover a global brackish microbiome.</title>
        <authorList>
            <person name="Hugerth L.W."/>
            <person name="Larsson J."/>
            <person name="Alneberg J."/>
            <person name="Lindh M.V."/>
            <person name="Legrand C."/>
            <person name="Pinhassi J."/>
            <person name="Andersson A.F."/>
        </authorList>
    </citation>
    <scope>NUCLEOTIDE SEQUENCE [LARGE SCALE GENOMIC DNA]</scope>
    <source>
        <strain evidence="15">BACL4 MAG-120507-bin80</strain>
    </source>
</reference>
<feature type="binding site" evidence="13">
    <location>
        <position position="8"/>
    </location>
    <ligand>
        <name>Mg(2+)</name>
        <dbReference type="ChEBI" id="CHEBI:18420"/>
        <label>1</label>
    </ligand>
</feature>
<evidence type="ECO:0000256" key="8">
    <source>
        <dbReference type="ARBA" id="ARBA00022842"/>
    </source>
</evidence>
<dbReference type="PANTHER" id="PTHR30194">
    <property type="entry name" value="CROSSOVER JUNCTION ENDODEOXYRIBONUCLEASE RUVC"/>
    <property type="match status" value="1"/>
</dbReference>
<name>A0A0R2SJP9_9GAMM</name>
<dbReference type="InterPro" id="IPR002176">
    <property type="entry name" value="X-over_junc_endoDNase_RuvC"/>
</dbReference>
<protein>
    <recommendedName>
        <fullName evidence="13 14">Crossover junction endodeoxyribonuclease RuvC</fullName>
        <ecNumber evidence="13 14">3.1.21.10</ecNumber>
    </recommendedName>
    <alternativeName>
        <fullName evidence="13">Holliday junction nuclease RuvC</fullName>
    </alternativeName>
    <alternativeName>
        <fullName evidence="13">Holliday junction resolvase RuvC</fullName>
    </alternativeName>
</protein>
<dbReference type="FunFam" id="3.30.420.10:FF:000002">
    <property type="entry name" value="Crossover junction endodeoxyribonuclease RuvC"/>
    <property type="match status" value="1"/>
</dbReference>
<feature type="active site" evidence="13">
    <location>
        <position position="67"/>
    </location>
</feature>
<dbReference type="EC" id="3.1.21.10" evidence="13 14"/>
<keyword evidence="5 13" id="KW-0255">Endonuclease</keyword>
<evidence type="ECO:0000256" key="14">
    <source>
        <dbReference type="NCBIfam" id="TIGR00228"/>
    </source>
</evidence>
<comment type="function">
    <text evidence="13">The RuvA-RuvB-RuvC complex processes Holliday junction (HJ) DNA during genetic recombination and DNA repair. Endonuclease that resolves HJ intermediates. Cleaves cruciform DNA by making single-stranded nicks across the HJ at symmetrical positions within the homologous arms, yielding a 5'-phosphate and a 3'-hydroxyl group; requires a central core of homology in the junction. The consensus cleavage sequence is 5'-(A/T)TT(C/G)-3'. Cleavage occurs on the 3'-side of the TT dinucleotide at the point of strand exchange. HJ branch migration catalyzed by RuvA-RuvB allows RuvC to scan DNA until it finds its consensus sequence, where it cleaves and resolves the cruciform DNA.</text>
</comment>
<dbReference type="GO" id="GO:0008821">
    <property type="term" value="F:crossover junction DNA endonuclease activity"/>
    <property type="evidence" value="ECO:0007669"/>
    <property type="project" value="UniProtKB-UniRule"/>
</dbReference>
<evidence type="ECO:0000256" key="13">
    <source>
        <dbReference type="HAMAP-Rule" id="MF_00034"/>
    </source>
</evidence>
<keyword evidence="7 13" id="KW-0378">Hydrolase</keyword>
<comment type="cofactor">
    <cofactor evidence="13">
        <name>Mg(2+)</name>
        <dbReference type="ChEBI" id="CHEBI:18420"/>
    </cofactor>
    <text evidence="13">Binds 2 Mg(2+) ion per subunit.</text>
</comment>
<organism evidence="15 16">
    <name type="scientific">OM182 bacterium BACL3 MAG-120507-bin80</name>
    <dbReference type="NCBI Taxonomy" id="1655577"/>
    <lineage>
        <taxon>Bacteria</taxon>
        <taxon>Pseudomonadati</taxon>
        <taxon>Pseudomonadota</taxon>
        <taxon>Gammaproteobacteria</taxon>
        <taxon>OMG group</taxon>
        <taxon>OM182 clade</taxon>
    </lineage>
</organism>
<accession>A0A0R2SJP9</accession>
<evidence type="ECO:0000256" key="3">
    <source>
        <dbReference type="ARBA" id="ARBA00022722"/>
    </source>
</evidence>
<dbReference type="SUPFAM" id="SSF53098">
    <property type="entry name" value="Ribonuclease H-like"/>
    <property type="match status" value="1"/>
</dbReference>
<comment type="similarity">
    <text evidence="1 13">Belongs to the RuvC family.</text>
</comment>
<dbReference type="EMBL" id="LIBB01000033">
    <property type="protein sequence ID" value="KRO73021.1"/>
    <property type="molecule type" value="Genomic_DNA"/>
</dbReference>
<dbReference type="PRINTS" id="PR00696">
    <property type="entry name" value="RSOLVASERUVC"/>
</dbReference>
<evidence type="ECO:0000313" key="16">
    <source>
        <dbReference type="Proteomes" id="UP000051934"/>
    </source>
</evidence>
<keyword evidence="6 13" id="KW-0227">DNA damage</keyword>
<dbReference type="GO" id="GO:0006281">
    <property type="term" value="P:DNA repair"/>
    <property type="evidence" value="ECO:0007669"/>
    <property type="project" value="UniProtKB-UniRule"/>
</dbReference>
<comment type="subcellular location">
    <subcellularLocation>
        <location evidence="13">Cytoplasm</location>
    </subcellularLocation>
</comment>
<feature type="binding site" evidence="13">
    <location>
        <position position="67"/>
    </location>
    <ligand>
        <name>Mg(2+)</name>
        <dbReference type="ChEBI" id="CHEBI:18420"/>
        <label>2</label>
    </ligand>
</feature>
<feature type="active site" evidence="13">
    <location>
        <position position="8"/>
    </location>
</feature>
<evidence type="ECO:0000256" key="4">
    <source>
        <dbReference type="ARBA" id="ARBA00022723"/>
    </source>
</evidence>
<comment type="subunit">
    <text evidence="13">Homodimer which binds Holliday junction (HJ) DNA. The HJ becomes 2-fold symmetrical on binding to RuvC with unstacked arms; it has a different conformation from HJ DNA in complex with RuvA. In the full resolvosome a probable DNA-RuvA(4)-RuvB(12)-RuvC(2) complex forms which resolves the HJ.</text>
</comment>
<dbReference type="GO" id="GO:0006310">
    <property type="term" value="P:DNA recombination"/>
    <property type="evidence" value="ECO:0007669"/>
    <property type="project" value="UniProtKB-UniRule"/>
</dbReference>
<dbReference type="GO" id="GO:0005737">
    <property type="term" value="C:cytoplasm"/>
    <property type="evidence" value="ECO:0007669"/>
    <property type="project" value="UniProtKB-SubCell"/>
</dbReference>
<keyword evidence="9 13" id="KW-0238">DNA-binding</keyword>
<dbReference type="InterPro" id="IPR036397">
    <property type="entry name" value="RNaseH_sf"/>
</dbReference>
<evidence type="ECO:0000256" key="1">
    <source>
        <dbReference type="ARBA" id="ARBA00009518"/>
    </source>
</evidence>
<dbReference type="CDD" id="cd16962">
    <property type="entry name" value="RuvC"/>
    <property type="match status" value="1"/>
</dbReference>
<sequence>MAIFLGIDPGSRVTGYGLVNAVGNRLEFVGCGRIKTSSESQPERLKTIFDGICSVIEEFSPQYAAVEEVFMGKNAASALKLGQARGSAMVGCLHHNLEVGEYSARMVKLAVVGSGSATKAQVQHMVKAILGIDDTLAEDASDGLAIAICHANTHASLIKMAGANRFSRKRFK</sequence>
<keyword evidence="2 13" id="KW-0963">Cytoplasm</keyword>
<dbReference type="HAMAP" id="MF_00034">
    <property type="entry name" value="RuvC"/>
    <property type="match status" value="1"/>
</dbReference>
<dbReference type="GO" id="GO:0000287">
    <property type="term" value="F:magnesium ion binding"/>
    <property type="evidence" value="ECO:0007669"/>
    <property type="project" value="UniProtKB-UniRule"/>
</dbReference>
<evidence type="ECO:0000256" key="7">
    <source>
        <dbReference type="ARBA" id="ARBA00022801"/>
    </source>
</evidence>
<dbReference type="AlphaFoldDB" id="A0A0R2SJP9"/>
<evidence type="ECO:0000256" key="10">
    <source>
        <dbReference type="ARBA" id="ARBA00023172"/>
    </source>
</evidence>
<dbReference type="Proteomes" id="UP000051934">
    <property type="component" value="Unassembled WGS sequence"/>
</dbReference>
<keyword evidence="11 13" id="KW-0234">DNA repair</keyword>
<dbReference type="NCBIfam" id="TIGR00228">
    <property type="entry name" value="ruvC"/>
    <property type="match status" value="1"/>
</dbReference>
<dbReference type="InterPro" id="IPR020563">
    <property type="entry name" value="X-over_junc_endoDNase_Mg_BS"/>
</dbReference>
<keyword evidence="4 13" id="KW-0479">Metal-binding</keyword>
<proteinExistence type="inferred from homology"/>
<dbReference type="Pfam" id="PF02075">
    <property type="entry name" value="RuvC"/>
    <property type="match status" value="1"/>
</dbReference>
<evidence type="ECO:0000256" key="6">
    <source>
        <dbReference type="ARBA" id="ARBA00022763"/>
    </source>
</evidence>
<keyword evidence="3 13" id="KW-0540">Nuclease</keyword>
<dbReference type="GO" id="GO:0003677">
    <property type="term" value="F:DNA binding"/>
    <property type="evidence" value="ECO:0007669"/>
    <property type="project" value="UniProtKB-KW"/>
</dbReference>
<dbReference type="InterPro" id="IPR012337">
    <property type="entry name" value="RNaseH-like_sf"/>
</dbReference>
<dbReference type="GO" id="GO:0048476">
    <property type="term" value="C:Holliday junction resolvase complex"/>
    <property type="evidence" value="ECO:0007669"/>
    <property type="project" value="UniProtKB-UniRule"/>
</dbReference>
<feature type="active site" evidence="13">
    <location>
        <position position="139"/>
    </location>
</feature>
<evidence type="ECO:0000256" key="11">
    <source>
        <dbReference type="ARBA" id="ARBA00023204"/>
    </source>
</evidence>
<keyword evidence="10 13" id="KW-0233">DNA recombination</keyword>
<evidence type="ECO:0000256" key="9">
    <source>
        <dbReference type="ARBA" id="ARBA00023125"/>
    </source>
</evidence>
<comment type="catalytic activity">
    <reaction evidence="12 13">
        <text>Endonucleolytic cleavage at a junction such as a reciprocal single-stranded crossover between two homologous DNA duplexes (Holliday junction).</text>
        <dbReference type="EC" id="3.1.21.10"/>
    </reaction>
</comment>
<evidence type="ECO:0000313" key="15">
    <source>
        <dbReference type="EMBL" id="KRO73021.1"/>
    </source>
</evidence>
<dbReference type="PROSITE" id="PS01321">
    <property type="entry name" value="RUVC"/>
    <property type="match status" value="1"/>
</dbReference>